<protein>
    <submittedName>
        <fullName evidence="2">Uncharacterized protein</fullName>
    </submittedName>
</protein>
<dbReference type="Proteomes" id="UP000030645">
    <property type="component" value="Unassembled WGS sequence"/>
</dbReference>
<proteinExistence type="predicted"/>
<dbReference type="EMBL" id="KE344901">
    <property type="protein sequence ID" value="EXB85108.1"/>
    <property type="molecule type" value="Genomic_DNA"/>
</dbReference>
<sequence>MHLWPTKKLRDSWKVSSVTRYERTIGEMRARKRAEAAVQQKLLEKLPAEGIISLNLHESWLYALLRDFVFAATCCCCYGVLSAAVLSTFSGALSPN</sequence>
<feature type="transmembrane region" description="Helical" evidence="1">
    <location>
        <begin position="68"/>
        <end position="93"/>
    </location>
</feature>
<evidence type="ECO:0000313" key="2">
    <source>
        <dbReference type="EMBL" id="EXB85108.1"/>
    </source>
</evidence>
<name>W9RDT9_9ROSA</name>
<reference evidence="3" key="1">
    <citation type="submission" date="2013-01" db="EMBL/GenBank/DDBJ databases">
        <title>Draft Genome Sequence of a Mulberry Tree, Morus notabilis C.K. Schneid.</title>
        <authorList>
            <person name="He N."/>
            <person name="Zhao S."/>
        </authorList>
    </citation>
    <scope>NUCLEOTIDE SEQUENCE</scope>
</reference>
<evidence type="ECO:0000313" key="3">
    <source>
        <dbReference type="Proteomes" id="UP000030645"/>
    </source>
</evidence>
<keyword evidence="1" id="KW-1133">Transmembrane helix</keyword>
<gene>
    <name evidence="2" type="ORF">L484_002025</name>
</gene>
<accession>W9RDT9</accession>
<keyword evidence="1" id="KW-0472">Membrane</keyword>
<keyword evidence="1" id="KW-0812">Transmembrane</keyword>
<keyword evidence="3" id="KW-1185">Reference proteome</keyword>
<dbReference type="PANTHER" id="PTHR37263:SF2">
    <property type="entry name" value="EXPRESSED PROTEIN"/>
    <property type="match status" value="1"/>
</dbReference>
<dbReference type="AlphaFoldDB" id="W9RDT9"/>
<organism evidence="2 3">
    <name type="scientific">Morus notabilis</name>
    <dbReference type="NCBI Taxonomy" id="981085"/>
    <lineage>
        <taxon>Eukaryota</taxon>
        <taxon>Viridiplantae</taxon>
        <taxon>Streptophyta</taxon>
        <taxon>Embryophyta</taxon>
        <taxon>Tracheophyta</taxon>
        <taxon>Spermatophyta</taxon>
        <taxon>Magnoliopsida</taxon>
        <taxon>eudicotyledons</taxon>
        <taxon>Gunneridae</taxon>
        <taxon>Pentapetalae</taxon>
        <taxon>rosids</taxon>
        <taxon>fabids</taxon>
        <taxon>Rosales</taxon>
        <taxon>Moraceae</taxon>
        <taxon>Moreae</taxon>
        <taxon>Morus</taxon>
    </lineage>
</organism>
<evidence type="ECO:0000256" key="1">
    <source>
        <dbReference type="SAM" id="Phobius"/>
    </source>
</evidence>
<dbReference type="PANTHER" id="PTHR37263">
    <property type="entry name" value="EXPRESSED PROTEIN"/>
    <property type="match status" value="1"/>
</dbReference>